<dbReference type="InterPro" id="IPR011836">
    <property type="entry name" value="YhdP"/>
</dbReference>
<gene>
    <name evidence="4" type="ORF">M9799_08850</name>
</gene>
<dbReference type="PANTHER" id="PTHR38690:SF1">
    <property type="entry name" value="PROTEASE"/>
    <property type="match status" value="1"/>
</dbReference>
<evidence type="ECO:0000313" key="5">
    <source>
        <dbReference type="Proteomes" id="UP001162800"/>
    </source>
</evidence>
<dbReference type="NCBIfam" id="TIGR02099">
    <property type="entry name" value="YhdP family protein"/>
    <property type="match status" value="1"/>
</dbReference>
<proteinExistence type="predicted"/>
<keyword evidence="5" id="KW-1185">Reference proteome</keyword>
<organism evidence="4 5">
    <name type="scientific">Comamonas endophytica</name>
    <dbReference type="NCBI Taxonomy" id="2949090"/>
    <lineage>
        <taxon>Bacteria</taxon>
        <taxon>Pseudomonadati</taxon>
        <taxon>Pseudomonadota</taxon>
        <taxon>Betaproteobacteria</taxon>
        <taxon>Burkholderiales</taxon>
        <taxon>Comamonadaceae</taxon>
        <taxon>Comamonas</taxon>
    </lineage>
</organism>
<keyword evidence="2" id="KW-0472">Membrane</keyword>
<accession>A0ABY6G5Q0</accession>
<keyword evidence="2" id="KW-0812">Transmembrane</keyword>
<keyword evidence="2" id="KW-1133">Transmembrane helix</keyword>
<protein>
    <submittedName>
        <fullName evidence="4">YhdP family protein</fullName>
    </submittedName>
</protein>
<dbReference type="PANTHER" id="PTHR38690">
    <property type="entry name" value="PROTEASE-RELATED"/>
    <property type="match status" value="1"/>
</dbReference>
<dbReference type="Pfam" id="PF13116">
    <property type="entry name" value="YhdP"/>
    <property type="match status" value="1"/>
</dbReference>
<sequence>MIEPQPHPSRLIHWMARVARWSLGLLLAFWLLLATVWGVLHWVIVPKIGEYRPQLETLAAQTLGIPVRIGSLTARSDGLMPVIELGQVALLDAQGRMALSLPRVVAAVSPRSLLRLGVEQLYIDAPRLEARRDAAGRLWIAGLALPDAGESDSPAADWLFSQNEIAIRGGALQWTDELRQAPPLALRDVDLVVRNRGWRHHLRLDATPDSDWGARFKLMARLREPLLSTHEGNWRHWSGQAYADFTQLDVARLGQYIDLQGASVSQGRGALRAWIDLQRGQVAKLTTDLLLDQVETRLRADLAPLALRALHGRLSLERLPGGFALHGQSLGFETGDGLRWPAGQFTLRHSRADAAAAELGPLGEQGELRFEQLDLAIAAQLASRLPLEDAARRQLLALAPRGQVKALQASWRGPMAKPLQYQVSGEIKDLALAPQPAAAGAGVPGVEGLQAQFTLDQSGGSAQLGMAGGRLHFPGVFEQPALPLNHLSTALHWQLQGEQIEVQARGLRFGNADTEGEAEARWYTGREPGARFPGVLALSGTLRNADGSRVHRYLPLEIPASARHYVRDSVQSGRASRVRFKVEGDLDKLPFKEPGTGEFHIAADLHDVTYDYVPASVQSAQAKPWPALTGLSGTLVFDRASMAVRDAQARVAGHPRLQLQQIQARIPDLAHTRVDVQAQGRGELAEMLGFVAGSPVAGFTEHVMDNAQASGAAQLQLRLDLPIDHLEQSKVQGSVALAGNSLRLMPEVPLLSQMRGSVQFSDTGFSVSGLQAQALGGPVRFDGGLQLLPDSAPATQSPLALHASGTASAEGLREAAELGVLASIAQVAQGQAEYALDLGLRRGTPEVIVTSNLQGLALDLPRPLGKPAAQALPLRFAHTVAASALVPASGGELPALQDEIALQWGDVASVRYLREADKVLRGALAVGSPVPPLALPARGVHAQVALADIDTGAWQQALQRMRPDDAAAPVATDAEAQAALQSYLPDTASLSARSLSAGGRTLHALSASGTRHGGLWTAKVDAQELSGFIEYREGHPADPAGQVYARLARLSIPEGAASSDAEPLLSQQPRSLPALDIAVEALELFGRPMGRFEVQARNRESPADPARREWQLTQFNITAPEARLHATGSWSLQPGVPARPRTALRFALEIGDAGALLTRLSMPGVISNGRGRLDGEMAWRGSPLAPDYHTLNGQMHLDMASGQFLQAEPGLAKLLGVLSLQALPRRLTLDFRDVFSKGFSFDFVRGDVQIAQGIARTNNLQMKGVNAAVLMEGEADMHHETQNLHVVVVPEINAGTASLVATAINPVVGVGTFLAQMLLRGPLIAATTKEFRIDGSWTDPQVNAIPGTSRLRAAGAATDPGDKP</sequence>
<reference evidence="4" key="1">
    <citation type="submission" date="2022-09" db="EMBL/GenBank/DDBJ databases">
        <title>The complete genome of Acidovorax sp. 5MLIR.</title>
        <authorList>
            <person name="Liu L."/>
            <person name="Yue J."/>
            <person name="Yang F."/>
            <person name="Yuan J."/>
            <person name="Li L."/>
        </authorList>
    </citation>
    <scope>NUCLEOTIDE SEQUENCE</scope>
    <source>
        <strain evidence="4">5MLIR</strain>
    </source>
</reference>
<dbReference type="Proteomes" id="UP001162800">
    <property type="component" value="Chromosome"/>
</dbReference>
<evidence type="ECO:0000256" key="2">
    <source>
        <dbReference type="SAM" id="Phobius"/>
    </source>
</evidence>
<feature type="domain" description="YhdP central" evidence="3">
    <location>
        <begin position="14"/>
        <end position="1342"/>
    </location>
</feature>
<evidence type="ECO:0000259" key="3">
    <source>
        <dbReference type="Pfam" id="PF13116"/>
    </source>
</evidence>
<feature type="transmembrane region" description="Helical" evidence="2">
    <location>
        <begin position="21"/>
        <end position="44"/>
    </location>
</feature>
<evidence type="ECO:0000313" key="4">
    <source>
        <dbReference type="EMBL" id="UYG50226.1"/>
    </source>
</evidence>
<evidence type="ECO:0000256" key="1">
    <source>
        <dbReference type="SAM" id="MobiDB-lite"/>
    </source>
</evidence>
<dbReference type="InterPro" id="IPR025263">
    <property type="entry name" value="YhdP_central"/>
</dbReference>
<dbReference type="RefSeq" id="WP_231042813.1">
    <property type="nucleotide sequence ID" value="NZ_CP106881.1"/>
</dbReference>
<feature type="region of interest" description="Disordered" evidence="1">
    <location>
        <begin position="1344"/>
        <end position="1364"/>
    </location>
</feature>
<name>A0ABY6G5Q0_9BURK</name>
<dbReference type="EMBL" id="CP106881">
    <property type="protein sequence ID" value="UYG50226.1"/>
    <property type="molecule type" value="Genomic_DNA"/>
</dbReference>